<keyword evidence="7" id="KW-0175">Coiled coil</keyword>
<dbReference type="STRING" id="1618484.UR56_C0007G0009"/>
<dbReference type="EMBL" id="LBPR01000007">
    <property type="protein sequence ID" value="KKP62026.1"/>
    <property type="molecule type" value="Genomic_DNA"/>
</dbReference>
<dbReference type="SUPFAM" id="SSF54791">
    <property type="entry name" value="Eukaryotic type KH-domain (KH-domain type I)"/>
    <property type="match status" value="1"/>
</dbReference>
<feature type="coiled-coil region" evidence="7">
    <location>
        <begin position="57"/>
        <end position="105"/>
    </location>
</feature>
<evidence type="ECO:0000256" key="1">
    <source>
        <dbReference type="ARBA" id="ARBA00022722"/>
    </source>
</evidence>
<dbReference type="PANTHER" id="PTHR12826:SF15">
    <property type="entry name" value="RIBONUCLEASE Y"/>
    <property type="match status" value="1"/>
</dbReference>
<dbReference type="InterPro" id="IPR036612">
    <property type="entry name" value="KH_dom_type_1_sf"/>
</dbReference>
<dbReference type="Proteomes" id="UP000034004">
    <property type="component" value="Unassembled WGS sequence"/>
</dbReference>
<organism evidence="9 10">
    <name type="scientific">Candidatus Roizmanbacteria bacterium GW2011_GWC2_34_23</name>
    <dbReference type="NCBI Taxonomy" id="1618484"/>
    <lineage>
        <taxon>Bacteria</taxon>
        <taxon>Candidatus Roizmaniibacteriota</taxon>
    </lineage>
</organism>
<dbReference type="GO" id="GO:0016787">
    <property type="term" value="F:hydrolase activity"/>
    <property type="evidence" value="ECO:0007669"/>
    <property type="project" value="UniProtKB-KW"/>
</dbReference>
<dbReference type="GO" id="GO:0005886">
    <property type="term" value="C:plasma membrane"/>
    <property type="evidence" value="ECO:0007669"/>
    <property type="project" value="UniProtKB-UniRule"/>
</dbReference>
<dbReference type="InterPro" id="IPR017705">
    <property type="entry name" value="Ribonuclease_Y"/>
</dbReference>
<dbReference type="SMART" id="SM00322">
    <property type="entry name" value="KH"/>
    <property type="match status" value="1"/>
</dbReference>
<dbReference type="PROSITE" id="PS50084">
    <property type="entry name" value="KH_TYPE_1"/>
    <property type="match status" value="1"/>
</dbReference>
<dbReference type="AlphaFoldDB" id="A0A0G0BEJ9"/>
<dbReference type="InterPro" id="IPR022711">
    <property type="entry name" value="RNase_Y_N"/>
</dbReference>
<evidence type="ECO:0000256" key="3">
    <source>
        <dbReference type="ARBA" id="ARBA00022801"/>
    </source>
</evidence>
<reference evidence="9 10" key="1">
    <citation type="journal article" date="2015" name="Nature">
        <title>rRNA introns, odd ribosomes, and small enigmatic genomes across a large radiation of phyla.</title>
        <authorList>
            <person name="Brown C.T."/>
            <person name="Hug L.A."/>
            <person name="Thomas B.C."/>
            <person name="Sharon I."/>
            <person name="Castelle C.J."/>
            <person name="Singh A."/>
            <person name="Wilkins M.J."/>
            <person name="Williams K.H."/>
            <person name="Banfield J.F."/>
        </authorList>
    </citation>
    <scope>NUCLEOTIDE SEQUENCE [LARGE SCALE GENOMIC DNA]</scope>
</reference>
<name>A0A0G0BEJ9_9BACT</name>
<dbReference type="SUPFAM" id="SSF109604">
    <property type="entry name" value="HD-domain/PDEase-like"/>
    <property type="match status" value="1"/>
</dbReference>
<evidence type="ECO:0000256" key="6">
    <source>
        <dbReference type="NCBIfam" id="TIGR03319"/>
    </source>
</evidence>
<dbReference type="NCBIfam" id="TIGR00277">
    <property type="entry name" value="HDIG"/>
    <property type="match status" value="1"/>
</dbReference>
<evidence type="ECO:0000256" key="4">
    <source>
        <dbReference type="ARBA" id="ARBA00022884"/>
    </source>
</evidence>
<evidence type="ECO:0000256" key="5">
    <source>
        <dbReference type="HAMAP-Rule" id="MF_00335"/>
    </source>
</evidence>
<dbReference type="InterPro" id="IPR006675">
    <property type="entry name" value="HDIG_dom"/>
</dbReference>
<dbReference type="InterPro" id="IPR003607">
    <property type="entry name" value="HD/PDEase_dom"/>
</dbReference>
<keyword evidence="4 5" id="KW-0694">RNA-binding</keyword>
<dbReference type="EC" id="3.1.-.-" evidence="5 6"/>
<comment type="similarity">
    <text evidence="5">Belongs to the RNase Y family.</text>
</comment>
<evidence type="ECO:0000256" key="7">
    <source>
        <dbReference type="SAM" id="Coils"/>
    </source>
</evidence>
<dbReference type="GO" id="GO:0006402">
    <property type="term" value="P:mRNA catabolic process"/>
    <property type="evidence" value="ECO:0007669"/>
    <property type="project" value="UniProtKB-UniRule"/>
</dbReference>
<dbReference type="GO" id="GO:0003723">
    <property type="term" value="F:RNA binding"/>
    <property type="evidence" value="ECO:0007669"/>
    <property type="project" value="UniProtKB-UniRule"/>
</dbReference>
<gene>
    <name evidence="5" type="primary">rny</name>
    <name evidence="9" type="ORF">UR56_C0007G0009</name>
</gene>
<feature type="domain" description="HD" evidence="8">
    <location>
        <begin position="287"/>
        <end position="379"/>
    </location>
</feature>
<evidence type="ECO:0000256" key="2">
    <source>
        <dbReference type="ARBA" id="ARBA00022759"/>
    </source>
</evidence>
<comment type="caution">
    <text evidence="9">The sequence shown here is derived from an EMBL/GenBank/DDBJ whole genome shotgun (WGS) entry which is preliminary data.</text>
</comment>
<evidence type="ECO:0000313" key="10">
    <source>
        <dbReference type="Proteomes" id="UP000034004"/>
    </source>
</evidence>
<proteinExistence type="inferred from homology"/>
<dbReference type="GO" id="GO:0004521">
    <property type="term" value="F:RNA endonuclease activity"/>
    <property type="evidence" value="ECO:0007669"/>
    <property type="project" value="UniProtKB-UniRule"/>
</dbReference>
<dbReference type="Pfam" id="PF01966">
    <property type="entry name" value="HD"/>
    <property type="match status" value="1"/>
</dbReference>
<dbReference type="SMART" id="SM00471">
    <property type="entry name" value="HDc"/>
    <property type="match status" value="1"/>
</dbReference>
<dbReference type="Gene3D" id="1.10.3210.10">
    <property type="entry name" value="Hypothetical protein af1432"/>
    <property type="match status" value="1"/>
</dbReference>
<evidence type="ECO:0000313" key="9">
    <source>
        <dbReference type="EMBL" id="KKP62026.1"/>
    </source>
</evidence>
<keyword evidence="1 5" id="KW-0540">Nuclease</keyword>
<dbReference type="CDD" id="cd00077">
    <property type="entry name" value="HDc"/>
    <property type="match status" value="1"/>
</dbReference>
<dbReference type="HAMAP" id="MF_00335">
    <property type="entry name" value="RNase_Y"/>
    <property type="match status" value="1"/>
</dbReference>
<keyword evidence="3 5" id="KW-0378">Hydrolase</keyword>
<dbReference type="InterPro" id="IPR004088">
    <property type="entry name" value="KH_dom_type_1"/>
</dbReference>
<dbReference type="PATRIC" id="fig|1618484.3.peg.303"/>
<dbReference type="CDD" id="cd22431">
    <property type="entry name" value="KH-I_RNaseY"/>
    <property type="match status" value="1"/>
</dbReference>
<dbReference type="PROSITE" id="PS51831">
    <property type="entry name" value="HD"/>
    <property type="match status" value="1"/>
</dbReference>
<dbReference type="InterPro" id="IPR006674">
    <property type="entry name" value="HD_domain"/>
</dbReference>
<evidence type="ECO:0000259" key="8">
    <source>
        <dbReference type="PROSITE" id="PS51831"/>
    </source>
</evidence>
<accession>A0A0G0BEJ9</accession>
<protein>
    <recommendedName>
        <fullName evidence="5 6">Ribonuclease Y</fullName>
        <shortName evidence="5">RNase Y</shortName>
        <ecNumber evidence="5 6">3.1.-.-</ecNumber>
    </recommendedName>
</protein>
<dbReference type="Pfam" id="PF12072">
    <property type="entry name" value="RNase_Y_N"/>
    <property type="match status" value="1"/>
</dbReference>
<comment type="function">
    <text evidence="5">Endoribonuclease that initiates mRNA decay.</text>
</comment>
<dbReference type="PANTHER" id="PTHR12826">
    <property type="entry name" value="RIBONUCLEASE Y"/>
    <property type="match status" value="1"/>
</dbReference>
<dbReference type="InterPro" id="IPR004087">
    <property type="entry name" value="KH_dom"/>
</dbReference>
<sequence>MKFFKKFTSLKKERDELLAKARIEAQTITYKAQEEVRKVATDAIEVEKRLAHREEQIEEKDNAINRERLSVQDVKNNVEAIKKELEQKKDQLLQKLEKIAGLTKDQARDLLLAGWEDKLKGEVAKKIKSAEEEVKLTADDKAKQILVDAIRYGAIDYVSEYTLSVINLPSEDYKGRIIGKEGRNIRAFEIATGVDVDLEEEKVIKLSSFDAIRREVARMSLERLIKDGRIQPERIEEIVKKTREEVDKIIFKAGEELAHSVSVFNLPTELIQLLGKFKYRFSYGQNMIAHTLEETRIGVALAHELKLDVNLVKLGCLFHDIGKVITDKEGSHIDLGVEVLKKNRFPQKVIDCVASHHEDVPFTSLEAVVVYIADAVSGGRPGARHEDFGEYLKRIKTIEDIAKTKKGVKEAYALQAGRELRVIVRPDEITDDEALITAEKIKEELEQKFEVFPGQIKVTVIRETRAEATTKI</sequence>
<dbReference type="Pfam" id="PF00013">
    <property type="entry name" value="KH_1"/>
    <property type="match status" value="1"/>
</dbReference>
<dbReference type="NCBIfam" id="TIGR03319">
    <property type="entry name" value="RNase_Y"/>
    <property type="match status" value="1"/>
</dbReference>
<keyword evidence="2 5" id="KW-0255">Endonuclease</keyword>